<name>A0ABU3ZDR3_9GAMM</name>
<accession>A0ABU3ZDR3</accession>
<evidence type="ECO:0008006" key="3">
    <source>
        <dbReference type="Google" id="ProtNLM"/>
    </source>
</evidence>
<evidence type="ECO:0000313" key="2">
    <source>
        <dbReference type="Proteomes" id="UP001186452"/>
    </source>
</evidence>
<dbReference type="EMBL" id="JAWJZI010000001">
    <property type="protein sequence ID" value="MDV5168069.1"/>
    <property type="molecule type" value="Genomic_DNA"/>
</dbReference>
<reference evidence="1 2" key="1">
    <citation type="submission" date="2023-10" db="EMBL/GenBank/DDBJ databases">
        <title>Marine bacteria isolated from horseshoe crab.</title>
        <authorList>
            <person name="Cheng T.H."/>
        </authorList>
    </citation>
    <scope>NUCLEOTIDE SEQUENCE [LARGE SCALE GENOMIC DNA]</scope>
    <source>
        <strain evidence="1 2">HSC6</strain>
    </source>
</reference>
<protein>
    <recommendedName>
        <fullName evidence="3">TnsA endonuclease N-terminal domain-containing protein</fullName>
    </recommendedName>
</protein>
<dbReference type="RefSeq" id="WP_317520709.1">
    <property type="nucleotide sequence ID" value="NZ_JAWJZI010000001.1"/>
</dbReference>
<evidence type="ECO:0000313" key="1">
    <source>
        <dbReference type="EMBL" id="MDV5168069.1"/>
    </source>
</evidence>
<sequence>MGRTGTKRKMKHIRSYLSTELPEVRDNELFANYKTRLPHRLKNVPDDVLEQWPFEVEVVRKALNQRKDFVHWTYRLVELTSNEILTIRHYPYDESRLFPKAHEWLSPKGVPLRPIWFDRMLEQGTFIRPIILAHNANNQVHPILSFEYPALDAMFTPYHLLEGNRRLSLLRAMIELKMEGVKERHSVWLVDMG</sequence>
<dbReference type="Proteomes" id="UP001186452">
    <property type="component" value="Unassembled WGS sequence"/>
</dbReference>
<proteinExistence type="predicted"/>
<comment type="caution">
    <text evidence="1">The sequence shown here is derived from an EMBL/GenBank/DDBJ whole genome shotgun (WGS) entry which is preliminary data.</text>
</comment>
<gene>
    <name evidence="1" type="ORF">R2X38_03515</name>
</gene>
<organism evidence="1 2">
    <name type="scientific">Photobacterium rosenbergii</name>
    <dbReference type="NCBI Taxonomy" id="294936"/>
    <lineage>
        <taxon>Bacteria</taxon>
        <taxon>Pseudomonadati</taxon>
        <taxon>Pseudomonadota</taxon>
        <taxon>Gammaproteobacteria</taxon>
        <taxon>Vibrionales</taxon>
        <taxon>Vibrionaceae</taxon>
        <taxon>Photobacterium</taxon>
    </lineage>
</organism>
<keyword evidence="2" id="KW-1185">Reference proteome</keyword>